<evidence type="ECO:0000259" key="11">
    <source>
        <dbReference type="PROSITE" id="PS50893"/>
    </source>
</evidence>
<evidence type="ECO:0000313" key="14">
    <source>
        <dbReference type="Proteomes" id="UP000073492"/>
    </source>
</evidence>
<feature type="transmembrane region" description="Helical" evidence="10">
    <location>
        <begin position="289"/>
        <end position="312"/>
    </location>
</feature>
<dbReference type="InterPro" id="IPR011527">
    <property type="entry name" value="ABC1_TM_dom"/>
</dbReference>
<dbReference type="Pfam" id="PF00664">
    <property type="entry name" value="ABC_membrane"/>
    <property type="match status" value="2"/>
</dbReference>
<dbReference type="STRING" id="113226.A0A139I4P4"/>
<feature type="transmembrane region" description="Helical" evidence="10">
    <location>
        <begin position="202"/>
        <end position="226"/>
    </location>
</feature>
<dbReference type="InterPro" id="IPR027417">
    <property type="entry name" value="P-loop_NTPase"/>
</dbReference>
<dbReference type="PROSITE" id="PS50893">
    <property type="entry name" value="ABC_TRANSPORTER_2"/>
    <property type="match status" value="2"/>
</dbReference>
<keyword evidence="7" id="KW-0067">ATP-binding</keyword>
<dbReference type="GO" id="GO:0090374">
    <property type="term" value="P:oligopeptide export from mitochondrion"/>
    <property type="evidence" value="ECO:0007669"/>
    <property type="project" value="TreeGrafter"/>
</dbReference>
<evidence type="ECO:0000256" key="10">
    <source>
        <dbReference type="SAM" id="Phobius"/>
    </source>
</evidence>
<evidence type="ECO:0000256" key="7">
    <source>
        <dbReference type="ARBA" id="ARBA00022840"/>
    </source>
</evidence>
<evidence type="ECO:0000256" key="3">
    <source>
        <dbReference type="ARBA" id="ARBA00022448"/>
    </source>
</evidence>
<dbReference type="PANTHER" id="PTHR43394">
    <property type="entry name" value="ATP-DEPENDENT PERMEASE MDL1, MITOCHONDRIAL"/>
    <property type="match status" value="1"/>
</dbReference>
<comment type="similarity">
    <text evidence="2">Belongs to the ABC transporter superfamily. ABCB family. Multidrug resistance exporter (TC 3.A.1.201) subfamily.</text>
</comment>
<evidence type="ECO:0008006" key="15">
    <source>
        <dbReference type="Google" id="ProtNLM"/>
    </source>
</evidence>
<dbReference type="GO" id="GO:0015421">
    <property type="term" value="F:ABC-type oligopeptide transporter activity"/>
    <property type="evidence" value="ECO:0007669"/>
    <property type="project" value="TreeGrafter"/>
</dbReference>
<feature type="transmembrane region" description="Helical" evidence="10">
    <location>
        <begin position="247"/>
        <end position="269"/>
    </location>
</feature>
<comment type="caution">
    <text evidence="13">The sequence shown here is derived from an EMBL/GenBank/DDBJ whole genome shotgun (WGS) entry which is preliminary data.</text>
</comment>
<keyword evidence="8 10" id="KW-1133">Transmembrane helix</keyword>
<evidence type="ECO:0000259" key="12">
    <source>
        <dbReference type="PROSITE" id="PS50929"/>
    </source>
</evidence>
<feature type="transmembrane region" description="Helical" evidence="10">
    <location>
        <begin position="704"/>
        <end position="731"/>
    </location>
</feature>
<evidence type="ECO:0000256" key="1">
    <source>
        <dbReference type="ARBA" id="ARBA00004141"/>
    </source>
</evidence>
<evidence type="ECO:0000256" key="4">
    <source>
        <dbReference type="ARBA" id="ARBA00022692"/>
    </source>
</evidence>
<keyword evidence="9 10" id="KW-0472">Membrane</keyword>
<sequence length="1301" mass="144383">MRWKIPMAYSVWTTIVLEPFYLLFAANPTTLDGLLFFVGMMGSVLGGMLLPIHAYLNYRLVDDLIPLSQVKNASVLAFANFMVVYIYLGCWSFFGERLSTRIQGAYLHAVLRQETAFVDRLTTSEITTRLDADIAAIRAAVDERLGICVSMLSFLVSAYGISFWHAPALTWKMSTLLPLYFFSSISNPRRTAKLTKLVDERVFSATMLALESLLNMPIVHAFRATTRIEQLYKRRLDTAHAATAEKLFASALQSGLLYFIVYISDGFAVWQGSLEMARTAKISFGKVKLIIFCLSSVGMVLTHVAPFVESFLNAQVSYRKLAKVITRSPTINASPTAEGVHLTETESRRDFELQNVTFGYPDRRDHYALRRASCVIPGGKTTAIVGRSGSGKSTVASMLLRLYDPLDGSISFNGRDLRSYNLRSLRRHVAVVDQDPVLFSCSVFENVAYGMLDETNVSCNRKDLRNTVARVREGETWLHAIRGSTTLPCVVQRVERALRQAEAYEFVSKLEHGMATNVDAGLRLSLGQKQRLALARALIRNAPILILDEWTSALAPEMEQMLLTRVRTASAGSTIVLITHRLSATKSVDKIILLNDGSVVEQGTHKEVVERNALFAHMVSLQSAKLDVRIVTANSVQDIETATASPDVTLRTDQAEVDEIQGFYKPDTMPQTKLIHSIDPQGRPSFTVPAVVRQLYTHLQKQRLLVIVGTFGTIFVGASDTVEAAMLAGALNEINNNCYPKDHIVRNGKKYGFEFFALGLLFLIVEYVRVFTLDSLSETILAQTRPMTLRILLNQAMSWHDAKIPTSLLNYLTVDAIAFSQISSKVIGSLFGAIITFGAGPLLAFSTAWKIASILLAAIPLFVAAEIIQTRVVGHFWKEHCKASFASAMMAKESINAYRTVAAFGLEEEMLASFQAHLTHSFDAMIRKTIYANLSLAICINIPPVLQDVVRWWGLRQVRSGQYTLKQLNTVLPMLTASYESCKQLGTAMNDINKVALPAQRLADFVVQSRCHDRKRLQKLNHRDLLAFCTSSVDDRPAYDLSSIEAESIASRRAPSIQMCNVEFSYPNEPQTKVLQGVNIDVPGGAVCAIVGSSGSGKTTIFKLLETFYHPSKGQIWIDGVELGSEPDAVHHLSMALVPQNHMLFDDTIEFNLHIGLHPSITNVTHEELVQATTDANIHQQIQSLPSGYQTVLGAGGKRFSGGERQRLSIARALVRRPRLLLLDEPTSALDSIAEYRLRALLGKLRGQTTILINTNRVSMVKCADIVVLVEGGRTVDQGTFQEILKRNSKYRQSVLYQARD</sequence>
<feature type="domain" description="ABC transmembrane type-1" evidence="12">
    <location>
        <begin position="707"/>
        <end position="994"/>
    </location>
</feature>
<reference evidence="13 14" key="1">
    <citation type="submission" date="2015-07" db="EMBL/GenBank/DDBJ databases">
        <title>Comparative genomics of the Sigatoka disease complex on banana suggests a link between parallel evolutionary changes in Pseudocercospora fijiensis and Pseudocercospora eumusae and increased virulence on the banana host.</title>
        <authorList>
            <person name="Chang T.-C."/>
            <person name="Salvucci A."/>
            <person name="Crous P.W."/>
            <person name="Stergiopoulos I."/>
        </authorList>
    </citation>
    <scope>NUCLEOTIDE SEQUENCE [LARGE SCALE GENOMIC DNA]</scope>
    <source>
        <strain evidence="13 14">CBS 116634</strain>
    </source>
</reference>
<dbReference type="InterPro" id="IPR039421">
    <property type="entry name" value="Type_1_exporter"/>
</dbReference>
<dbReference type="Gene3D" id="1.20.1560.10">
    <property type="entry name" value="ABC transporter type 1, transmembrane domain"/>
    <property type="match status" value="1"/>
</dbReference>
<comment type="subcellular location">
    <subcellularLocation>
        <location evidence="1">Membrane</location>
        <topology evidence="1">Multi-pass membrane protein</topology>
    </subcellularLocation>
</comment>
<dbReference type="SUPFAM" id="SSF90123">
    <property type="entry name" value="ABC transporter transmembrane region"/>
    <property type="match status" value="2"/>
</dbReference>
<feature type="transmembrane region" description="Helical" evidence="10">
    <location>
        <begin position="33"/>
        <end position="55"/>
    </location>
</feature>
<dbReference type="GO" id="GO:0016887">
    <property type="term" value="F:ATP hydrolysis activity"/>
    <property type="evidence" value="ECO:0007669"/>
    <property type="project" value="InterPro"/>
</dbReference>
<feature type="domain" description="ABC transmembrane type-1" evidence="12">
    <location>
        <begin position="37"/>
        <end position="313"/>
    </location>
</feature>
<organism evidence="13 14">
    <name type="scientific">Pseudocercospora musae</name>
    <dbReference type="NCBI Taxonomy" id="113226"/>
    <lineage>
        <taxon>Eukaryota</taxon>
        <taxon>Fungi</taxon>
        <taxon>Dikarya</taxon>
        <taxon>Ascomycota</taxon>
        <taxon>Pezizomycotina</taxon>
        <taxon>Dothideomycetes</taxon>
        <taxon>Dothideomycetidae</taxon>
        <taxon>Mycosphaerellales</taxon>
        <taxon>Mycosphaerellaceae</taxon>
        <taxon>Pseudocercospora</taxon>
    </lineage>
</organism>
<feature type="domain" description="ABC transporter" evidence="11">
    <location>
        <begin position="351"/>
        <end position="621"/>
    </location>
</feature>
<accession>A0A139I4P4</accession>
<dbReference type="InterPro" id="IPR017871">
    <property type="entry name" value="ABC_transporter-like_CS"/>
</dbReference>
<name>A0A139I4P4_9PEZI</name>
<dbReference type="OrthoDB" id="6500128at2759"/>
<dbReference type="Gene3D" id="3.40.50.300">
    <property type="entry name" value="P-loop containing nucleotide triphosphate hydrolases"/>
    <property type="match status" value="2"/>
</dbReference>
<feature type="domain" description="ABC transporter" evidence="11">
    <location>
        <begin position="1057"/>
        <end position="1297"/>
    </location>
</feature>
<evidence type="ECO:0000256" key="5">
    <source>
        <dbReference type="ARBA" id="ARBA00022737"/>
    </source>
</evidence>
<dbReference type="FunFam" id="3.40.50.300:FF:000604">
    <property type="entry name" value="ABC transporter B family member 28"/>
    <property type="match status" value="1"/>
</dbReference>
<feature type="transmembrane region" description="Helical" evidence="10">
    <location>
        <begin position="826"/>
        <end position="845"/>
    </location>
</feature>
<dbReference type="SMART" id="SM00382">
    <property type="entry name" value="AAA"/>
    <property type="match status" value="2"/>
</dbReference>
<dbReference type="GO" id="GO:0005743">
    <property type="term" value="C:mitochondrial inner membrane"/>
    <property type="evidence" value="ECO:0007669"/>
    <property type="project" value="TreeGrafter"/>
</dbReference>
<evidence type="ECO:0000256" key="9">
    <source>
        <dbReference type="ARBA" id="ARBA00023136"/>
    </source>
</evidence>
<keyword evidence="6" id="KW-0547">Nucleotide-binding</keyword>
<keyword evidence="14" id="KW-1185">Reference proteome</keyword>
<feature type="transmembrane region" description="Helical" evidence="10">
    <location>
        <begin position="6"/>
        <end position="26"/>
    </location>
</feature>
<dbReference type="PROSITE" id="PS50929">
    <property type="entry name" value="ABC_TM1F"/>
    <property type="match status" value="2"/>
</dbReference>
<keyword evidence="4 10" id="KW-0812">Transmembrane</keyword>
<dbReference type="GO" id="GO:0005524">
    <property type="term" value="F:ATP binding"/>
    <property type="evidence" value="ECO:0007669"/>
    <property type="project" value="UniProtKB-KW"/>
</dbReference>
<dbReference type="InterPro" id="IPR003593">
    <property type="entry name" value="AAA+_ATPase"/>
</dbReference>
<protein>
    <recommendedName>
        <fullName evidence="15">ABC transporter domain-containing protein</fullName>
    </recommendedName>
</protein>
<dbReference type="InterPro" id="IPR003439">
    <property type="entry name" value="ABC_transporter-like_ATP-bd"/>
</dbReference>
<evidence type="ECO:0000256" key="6">
    <source>
        <dbReference type="ARBA" id="ARBA00022741"/>
    </source>
</evidence>
<dbReference type="Proteomes" id="UP000073492">
    <property type="component" value="Unassembled WGS sequence"/>
</dbReference>
<feature type="transmembrane region" description="Helical" evidence="10">
    <location>
        <begin position="145"/>
        <end position="166"/>
    </location>
</feature>
<dbReference type="EMBL" id="LFZO01000327">
    <property type="protein sequence ID" value="KXT09555.1"/>
    <property type="molecule type" value="Genomic_DNA"/>
</dbReference>
<keyword evidence="5" id="KW-0677">Repeat</keyword>
<dbReference type="Pfam" id="PF00005">
    <property type="entry name" value="ABC_tran"/>
    <property type="match status" value="2"/>
</dbReference>
<evidence type="ECO:0000256" key="8">
    <source>
        <dbReference type="ARBA" id="ARBA00022989"/>
    </source>
</evidence>
<dbReference type="PROSITE" id="PS00211">
    <property type="entry name" value="ABC_TRANSPORTER_1"/>
    <property type="match status" value="2"/>
</dbReference>
<gene>
    <name evidence="13" type="ORF">AC579_9551</name>
</gene>
<evidence type="ECO:0000256" key="2">
    <source>
        <dbReference type="ARBA" id="ARBA00007577"/>
    </source>
</evidence>
<evidence type="ECO:0000313" key="13">
    <source>
        <dbReference type="EMBL" id="KXT09555.1"/>
    </source>
</evidence>
<proteinExistence type="inferred from homology"/>
<dbReference type="PANTHER" id="PTHR43394:SF11">
    <property type="entry name" value="ATP-BINDING CASSETTE TRANSPORTER"/>
    <property type="match status" value="1"/>
</dbReference>
<dbReference type="SUPFAM" id="SSF52540">
    <property type="entry name" value="P-loop containing nucleoside triphosphate hydrolases"/>
    <property type="match status" value="2"/>
</dbReference>
<dbReference type="InterPro" id="IPR036640">
    <property type="entry name" value="ABC1_TM_sf"/>
</dbReference>
<feature type="transmembrane region" description="Helical" evidence="10">
    <location>
        <begin position="75"/>
        <end position="94"/>
    </location>
</feature>
<keyword evidence="3" id="KW-0813">Transport</keyword>
<feature type="transmembrane region" description="Helical" evidence="10">
    <location>
        <begin position="751"/>
        <end position="768"/>
    </location>
</feature>